<evidence type="ECO:0000256" key="1">
    <source>
        <dbReference type="ARBA" id="ARBA00008834"/>
    </source>
</evidence>
<dbReference type="PANTHER" id="PTHR31736:SF9">
    <property type="entry name" value="ENDO-XYLOGALACTURONAN HYDROLASE A-RELATED"/>
    <property type="match status" value="1"/>
</dbReference>
<dbReference type="Proteomes" id="UP000784286">
    <property type="component" value="Unassembled WGS sequence"/>
</dbReference>
<evidence type="ECO:0000256" key="2">
    <source>
        <dbReference type="ARBA" id="ARBA00022737"/>
    </source>
</evidence>
<evidence type="ECO:0000256" key="5">
    <source>
        <dbReference type="ARBA" id="ARBA00023277"/>
    </source>
</evidence>
<keyword evidence="7" id="KW-0624">Polysaccharide degradation</keyword>
<dbReference type="SUPFAM" id="SSF51126">
    <property type="entry name" value="Pectin lyase-like"/>
    <property type="match status" value="1"/>
</dbReference>
<dbReference type="InterPro" id="IPR000743">
    <property type="entry name" value="Glyco_hydro_28"/>
</dbReference>
<comment type="similarity">
    <text evidence="1 9">Belongs to the glycosyl hydrolase 28 family.</text>
</comment>
<evidence type="ECO:0000256" key="7">
    <source>
        <dbReference type="ARBA" id="ARBA00023326"/>
    </source>
</evidence>
<keyword evidence="3 9" id="KW-0378">Hydrolase</keyword>
<dbReference type="InterPro" id="IPR012334">
    <property type="entry name" value="Pectin_lyas_fold"/>
</dbReference>
<evidence type="ECO:0000256" key="4">
    <source>
        <dbReference type="ARBA" id="ARBA00023180"/>
    </source>
</evidence>
<dbReference type="InterPro" id="IPR011050">
    <property type="entry name" value="Pectin_lyase_fold/virulence"/>
</dbReference>
<organism evidence="10 11">
    <name type="scientific">Candidatus Phocaeicola excrementipullorum</name>
    <dbReference type="NCBI Taxonomy" id="2838731"/>
    <lineage>
        <taxon>Bacteria</taxon>
        <taxon>Pseudomonadati</taxon>
        <taxon>Bacteroidota</taxon>
        <taxon>Bacteroidia</taxon>
        <taxon>Bacteroidales</taxon>
        <taxon>Bacteroidaceae</taxon>
        <taxon>Phocaeicola</taxon>
    </lineage>
</organism>
<sequence length="500" mass="55495">MITMKRVLVSLTAWMLVLSVNAELVIYPSPQSERLSDDYIVEVNGRNVPVYHVATQHHDKKYSVCYFDFSGDVTVKVRSKYRLDSLKVLPDGYGINPVVEGNNAVFMLDRPRDISFEPDGCNSPLILFSNGIETERPCRNDSNVIYFGPGEHNPEDGLIRLKSNQTLYIAGGAVVNAGIEAAGDNITICGRGILDGSDWEHNAGPTDFMVNAKGCSNLVIRDIIIRGSYYWTIVPQSCDRVLIDRVRLAGSRVGNDDGVDPCNSSNVTIRNCFFRTDDDSVSPKGTTRAGGEKNSRAVENILVENCVFWVDFANVFRMATESSCPAFRNFTARNIDVIHFPDRDQVQIFWLHPTGEMTMENLCFENVRVHGEHPYNLIKLTPSYQLVGTRPIEKPSPNDIKEGPGRRGTGSCGYGEFVVVPSHGPYIHNITFRNITTYGDSGCLGKERGKVVLRGLADRHDVAGITFDNVNYYGCRITAVSPYVHTDGVVRNVSFVGESE</sequence>
<keyword evidence="2" id="KW-0677">Repeat</keyword>
<proteinExistence type="inferred from homology"/>
<evidence type="ECO:0000256" key="8">
    <source>
        <dbReference type="ARBA" id="ARBA00037278"/>
    </source>
</evidence>
<dbReference type="GO" id="GO:0000272">
    <property type="term" value="P:polysaccharide catabolic process"/>
    <property type="evidence" value="ECO:0007669"/>
    <property type="project" value="UniProtKB-KW"/>
</dbReference>
<reference evidence="10" key="2">
    <citation type="submission" date="2021-04" db="EMBL/GenBank/DDBJ databases">
        <authorList>
            <person name="Gilroy R."/>
        </authorList>
    </citation>
    <scope>NUCLEOTIDE SEQUENCE</scope>
    <source>
        <strain evidence="10">8470</strain>
    </source>
</reference>
<protein>
    <submittedName>
        <fullName evidence="10">Right-handed parallel beta-helix repeat-containing protein</fullName>
    </submittedName>
</protein>
<dbReference type="GO" id="GO:0004650">
    <property type="term" value="F:polygalacturonase activity"/>
    <property type="evidence" value="ECO:0007669"/>
    <property type="project" value="InterPro"/>
</dbReference>
<accession>A0A948TKQ0</accession>
<gene>
    <name evidence="10" type="ORF">H9928_01085</name>
</gene>
<comment type="function">
    <text evidence="8">Pectinolytic enzyme involved in the degradation of xylogalacturonan (xga), a galacturonan backbone heavily substituted with xylose, and which is one important component of the hairy regions of pectin. Activity requires a galacturonic acid backbone substituted with xylose.</text>
</comment>
<dbReference type="PANTHER" id="PTHR31736">
    <property type="match status" value="1"/>
</dbReference>
<keyword evidence="5" id="KW-0119">Carbohydrate metabolism</keyword>
<evidence type="ECO:0000313" key="11">
    <source>
        <dbReference type="Proteomes" id="UP000784286"/>
    </source>
</evidence>
<evidence type="ECO:0000256" key="3">
    <source>
        <dbReference type="ARBA" id="ARBA00022801"/>
    </source>
</evidence>
<evidence type="ECO:0000256" key="6">
    <source>
        <dbReference type="ARBA" id="ARBA00023295"/>
    </source>
</evidence>
<dbReference type="Pfam" id="PF00295">
    <property type="entry name" value="Glyco_hydro_28"/>
    <property type="match status" value="1"/>
</dbReference>
<keyword evidence="4" id="KW-0325">Glycoprotein</keyword>
<dbReference type="EMBL" id="JAHLFJ010000012">
    <property type="protein sequence ID" value="MBU3855153.1"/>
    <property type="molecule type" value="Genomic_DNA"/>
</dbReference>
<evidence type="ECO:0000256" key="9">
    <source>
        <dbReference type="RuleBase" id="RU361169"/>
    </source>
</evidence>
<dbReference type="AlphaFoldDB" id="A0A948TKQ0"/>
<name>A0A948TKQ0_9BACT</name>
<evidence type="ECO:0000313" key="10">
    <source>
        <dbReference type="EMBL" id="MBU3855153.1"/>
    </source>
</evidence>
<comment type="caution">
    <text evidence="10">The sequence shown here is derived from an EMBL/GenBank/DDBJ whole genome shotgun (WGS) entry which is preliminary data.</text>
</comment>
<keyword evidence="6 9" id="KW-0326">Glycosidase</keyword>
<reference evidence="10" key="1">
    <citation type="journal article" date="2021" name="PeerJ">
        <title>Extensive microbial diversity within the chicken gut microbiome revealed by metagenomics and culture.</title>
        <authorList>
            <person name="Gilroy R."/>
            <person name="Ravi A."/>
            <person name="Getino M."/>
            <person name="Pursley I."/>
            <person name="Horton D.L."/>
            <person name="Alikhan N.F."/>
            <person name="Baker D."/>
            <person name="Gharbi K."/>
            <person name="Hall N."/>
            <person name="Watson M."/>
            <person name="Adriaenssens E.M."/>
            <person name="Foster-Nyarko E."/>
            <person name="Jarju S."/>
            <person name="Secka A."/>
            <person name="Antonio M."/>
            <person name="Oren A."/>
            <person name="Chaudhuri R.R."/>
            <person name="La Ragione R."/>
            <person name="Hildebrand F."/>
            <person name="Pallen M.J."/>
        </authorList>
    </citation>
    <scope>NUCLEOTIDE SEQUENCE</scope>
    <source>
        <strain evidence="10">8470</strain>
    </source>
</reference>
<dbReference type="Gene3D" id="2.160.20.10">
    <property type="entry name" value="Single-stranded right-handed beta-helix, Pectin lyase-like"/>
    <property type="match status" value="1"/>
</dbReference>